<dbReference type="EMBL" id="RKLX01000002">
    <property type="protein sequence ID" value="TGD19974.1"/>
    <property type="molecule type" value="Genomic_DNA"/>
</dbReference>
<evidence type="ECO:0000313" key="3">
    <source>
        <dbReference type="Proteomes" id="UP000297348"/>
    </source>
</evidence>
<dbReference type="AlphaFoldDB" id="A0A4Z0JBZ5"/>
<reference evidence="2 3" key="1">
    <citation type="submission" date="2018-10" db="EMBL/GenBank/DDBJ databases">
        <title>Lactobacillus sp. R7 and Lactobacillus sp. R19 isolated from fermented mustard green product of Taiwan.</title>
        <authorList>
            <person name="Lin S.-T."/>
        </authorList>
    </citation>
    <scope>NUCLEOTIDE SEQUENCE [LARGE SCALE GENOMIC DNA]</scope>
    <source>
        <strain evidence="2 3">BCRC 81129</strain>
    </source>
</reference>
<keyword evidence="3" id="KW-1185">Reference proteome</keyword>
<sequence>MTHKQRWAAISVAIYIIFVVAAIVIGFLDPSQIGLQWTIFWYFVVAALCYYFYFKNVSYREVVYYATQLGLHQDDLKAMVPNLKETQDVPNPDHPDFFSPFAKVPINVVNVLTDKLVPMAKDAGIPLYR</sequence>
<keyword evidence="1" id="KW-0472">Membrane</keyword>
<organism evidence="2 3">
    <name type="scientific">Levilactobacillus suantsaiihabitans</name>
    <dbReference type="NCBI Taxonomy" id="2487722"/>
    <lineage>
        <taxon>Bacteria</taxon>
        <taxon>Bacillati</taxon>
        <taxon>Bacillota</taxon>
        <taxon>Bacilli</taxon>
        <taxon>Lactobacillales</taxon>
        <taxon>Lactobacillaceae</taxon>
        <taxon>Levilactobacillus</taxon>
    </lineage>
</organism>
<accession>A0A4Z0JBZ5</accession>
<feature type="transmembrane region" description="Helical" evidence="1">
    <location>
        <begin position="34"/>
        <end position="54"/>
    </location>
</feature>
<evidence type="ECO:0000313" key="2">
    <source>
        <dbReference type="EMBL" id="TGD19974.1"/>
    </source>
</evidence>
<protein>
    <submittedName>
        <fullName evidence="2">Uncharacterized protein</fullName>
    </submittedName>
</protein>
<dbReference type="RefSeq" id="WP_135367121.1">
    <property type="nucleotide sequence ID" value="NZ_RKLX01000002.1"/>
</dbReference>
<evidence type="ECO:0000256" key="1">
    <source>
        <dbReference type="SAM" id="Phobius"/>
    </source>
</evidence>
<feature type="transmembrane region" description="Helical" evidence="1">
    <location>
        <begin position="7"/>
        <end position="28"/>
    </location>
</feature>
<dbReference type="OrthoDB" id="2298615at2"/>
<keyword evidence="1" id="KW-0812">Transmembrane</keyword>
<name>A0A4Z0JBZ5_9LACO</name>
<comment type="caution">
    <text evidence="2">The sequence shown here is derived from an EMBL/GenBank/DDBJ whole genome shotgun (WGS) entry which is preliminary data.</text>
</comment>
<keyword evidence="1" id="KW-1133">Transmembrane helix</keyword>
<gene>
    <name evidence="2" type="ORF">EGT51_01930</name>
</gene>
<proteinExistence type="predicted"/>
<dbReference type="Proteomes" id="UP000297348">
    <property type="component" value="Unassembled WGS sequence"/>
</dbReference>